<keyword evidence="1" id="KW-1133">Transmembrane helix</keyword>
<evidence type="ECO:0008006" key="4">
    <source>
        <dbReference type="Google" id="ProtNLM"/>
    </source>
</evidence>
<proteinExistence type="predicted"/>
<feature type="transmembrane region" description="Helical" evidence="1">
    <location>
        <begin position="106"/>
        <end position="124"/>
    </location>
</feature>
<comment type="caution">
    <text evidence="2">The sequence shown here is derived from an EMBL/GenBank/DDBJ whole genome shotgun (WGS) entry which is preliminary data.</text>
</comment>
<dbReference type="EMBL" id="WTPX01000098">
    <property type="protein sequence ID" value="NNJ26786.1"/>
    <property type="molecule type" value="Genomic_DNA"/>
</dbReference>
<dbReference type="Pfam" id="PF20221">
    <property type="entry name" value="DUF6580"/>
    <property type="match status" value="1"/>
</dbReference>
<feature type="transmembrane region" description="Helical" evidence="1">
    <location>
        <begin position="50"/>
        <end position="68"/>
    </location>
</feature>
<evidence type="ECO:0000256" key="1">
    <source>
        <dbReference type="SAM" id="Phobius"/>
    </source>
</evidence>
<accession>A0ABX1VFK6</accession>
<feature type="transmembrane region" description="Helical" evidence="1">
    <location>
        <begin position="131"/>
        <end position="156"/>
    </location>
</feature>
<feature type="transmembrane region" description="Helical" evidence="1">
    <location>
        <begin position="75"/>
        <end position="94"/>
    </location>
</feature>
<evidence type="ECO:0000313" key="2">
    <source>
        <dbReference type="EMBL" id="NNJ26786.1"/>
    </source>
</evidence>
<keyword evidence="3" id="KW-1185">Reference proteome</keyword>
<feature type="transmembrane region" description="Helical" evidence="1">
    <location>
        <begin position="176"/>
        <end position="199"/>
    </location>
</feature>
<name>A0ABX1VFK6_9PLAN</name>
<feature type="transmembrane region" description="Helical" evidence="1">
    <location>
        <begin position="21"/>
        <end position="44"/>
    </location>
</feature>
<dbReference type="InterPro" id="IPR046487">
    <property type="entry name" value="DUF6580"/>
</dbReference>
<protein>
    <recommendedName>
        <fullName evidence="4">Apolipoprotein N-acyltransferase</fullName>
    </recommendedName>
</protein>
<keyword evidence="1" id="KW-0472">Membrane</keyword>
<dbReference type="RefSeq" id="WP_171188142.1">
    <property type="nucleotide sequence ID" value="NZ_WTPX01000098.1"/>
</dbReference>
<reference evidence="2 3" key="1">
    <citation type="journal article" date="2020" name="Syst. Appl. Microbiol.">
        <title>Alienimonas chondri sp. nov., a novel planctomycete isolated from the biofilm of the red alga Chondrus crispus.</title>
        <authorList>
            <person name="Vitorino I."/>
            <person name="Albuquerque L."/>
            <person name="Wiegand S."/>
            <person name="Kallscheuer N."/>
            <person name="da Costa M.S."/>
            <person name="Lobo-da-Cunha A."/>
            <person name="Jogler C."/>
            <person name="Lage O.M."/>
        </authorList>
    </citation>
    <scope>NUCLEOTIDE SEQUENCE [LARGE SCALE GENOMIC DNA]</scope>
    <source>
        <strain evidence="2 3">LzC2</strain>
    </source>
</reference>
<dbReference type="Proteomes" id="UP000609651">
    <property type="component" value="Unassembled WGS sequence"/>
</dbReference>
<keyword evidence="1" id="KW-0812">Transmembrane</keyword>
<gene>
    <name evidence="2" type="ORF">LzC2_28780</name>
</gene>
<sequence>MNSRFPFFRSDASPEAPDQRVRFAILSALAVLTAGFALLPFVLANLGYDLSHYPWNFSPILPLALYAAATLRSRVAALALPVMIWALASAALWLYTGDPAMGFPKVILWVFAGLALSACLGLPLRQNRRWWVVGGAGLGAGVTFFLVSNLGVWFLSGQYAMSWAGLFECYWVALPFFRGTLLSLAVFLPALFVPATLWLPASSPSTAKTVNG</sequence>
<evidence type="ECO:0000313" key="3">
    <source>
        <dbReference type="Proteomes" id="UP000609651"/>
    </source>
</evidence>
<organism evidence="2 3">
    <name type="scientific">Alienimonas chondri</name>
    <dbReference type="NCBI Taxonomy" id="2681879"/>
    <lineage>
        <taxon>Bacteria</taxon>
        <taxon>Pseudomonadati</taxon>
        <taxon>Planctomycetota</taxon>
        <taxon>Planctomycetia</taxon>
        <taxon>Planctomycetales</taxon>
        <taxon>Planctomycetaceae</taxon>
        <taxon>Alienimonas</taxon>
    </lineage>
</organism>